<dbReference type="PANTHER" id="PTHR46670">
    <property type="entry name" value="ENDO/EXONUCLEASE/PHOSPHATASE DOMAIN-CONTAINING PROTEIN"/>
    <property type="match status" value="1"/>
</dbReference>
<dbReference type="OrthoDB" id="6382096at2759"/>
<evidence type="ECO:0000313" key="2">
    <source>
        <dbReference type="Proteomes" id="UP000000305"/>
    </source>
</evidence>
<dbReference type="PANTHER" id="PTHR46670:SF3">
    <property type="entry name" value="ENDONUCLEASE_EXONUCLEASE_PHOSPHATASE DOMAIN-CONTAINING PROTEIN"/>
    <property type="match status" value="1"/>
</dbReference>
<dbReference type="Proteomes" id="UP000000305">
    <property type="component" value="Unassembled WGS sequence"/>
</dbReference>
<keyword evidence="2" id="KW-1185">Reference proteome</keyword>
<reference evidence="1 2" key="1">
    <citation type="journal article" date="2011" name="Science">
        <title>The ecoresponsive genome of Daphnia pulex.</title>
        <authorList>
            <person name="Colbourne J.K."/>
            <person name="Pfrender M.E."/>
            <person name="Gilbert D."/>
            <person name="Thomas W.K."/>
            <person name="Tucker A."/>
            <person name="Oakley T.H."/>
            <person name="Tokishita S."/>
            <person name="Aerts A."/>
            <person name="Arnold G.J."/>
            <person name="Basu M.K."/>
            <person name="Bauer D.J."/>
            <person name="Caceres C.E."/>
            <person name="Carmel L."/>
            <person name="Casola C."/>
            <person name="Choi J.H."/>
            <person name="Detter J.C."/>
            <person name="Dong Q."/>
            <person name="Dusheyko S."/>
            <person name="Eads B.D."/>
            <person name="Frohlich T."/>
            <person name="Geiler-Samerotte K.A."/>
            <person name="Gerlach D."/>
            <person name="Hatcher P."/>
            <person name="Jogdeo S."/>
            <person name="Krijgsveld J."/>
            <person name="Kriventseva E.V."/>
            <person name="Kultz D."/>
            <person name="Laforsch C."/>
            <person name="Lindquist E."/>
            <person name="Lopez J."/>
            <person name="Manak J.R."/>
            <person name="Muller J."/>
            <person name="Pangilinan J."/>
            <person name="Patwardhan R.P."/>
            <person name="Pitluck S."/>
            <person name="Pritham E.J."/>
            <person name="Rechtsteiner A."/>
            <person name="Rho M."/>
            <person name="Rogozin I.B."/>
            <person name="Sakarya O."/>
            <person name="Salamov A."/>
            <person name="Schaack S."/>
            <person name="Shapiro H."/>
            <person name="Shiga Y."/>
            <person name="Skalitzky C."/>
            <person name="Smith Z."/>
            <person name="Souvorov A."/>
            <person name="Sung W."/>
            <person name="Tang Z."/>
            <person name="Tsuchiya D."/>
            <person name="Tu H."/>
            <person name="Vos H."/>
            <person name="Wang M."/>
            <person name="Wolf Y.I."/>
            <person name="Yamagata H."/>
            <person name="Yamada T."/>
            <person name="Ye Y."/>
            <person name="Shaw J.R."/>
            <person name="Andrews J."/>
            <person name="Crease T.J."/>
            <person name="Tang H."/>
            <person name="Lucas S.M."/>
            <person name="Robertson H.M."/>
            <person name="Bork P."/>
            <person name="Koonin E.V."/>
            <person name="Zdobnov E.M."/>
            <person name="Grigoriev I.V."/>
            <person name="Lynch M."/>
            <person name="Boore J.L."/>
        </authorList>
    </citation>
    <scope>NUCLEOTIDE SEQUENCE [LARGE SCALE GENOMIC DNA]</scope>
</reference>
<evidence type="ECO:0000313" key="1">
    <source>
        <dbReference type="EMBL" id="EFX73423.1"/>
    </source>
</evidence>
<dbReference type="InParanoid" id="E9H4C5"/>
<organism evidence="1 2">
    <name type="scientific">Daphnia pulex</name>
    <name type="common">Water flea</name>
    <dbReference type="NCBI Taxonomy" id="6669"/>
    <lineage>
        <taxon>Eukaryota</taxon>
        <taxon>Metazoa</taxon>
        <taxon>Ecdysozoa</taxon>
        <taxon>Arthropoda</taxon>
        <taxon>Crustacea</taxon>
        <taxon>Branchiopoda</taxon>
        <taxon>Diplostraca</taxon>
        <taxon>Cladocera</taxon>
        <taxon>Anomopoda</taxon>
        <taxon>Daphniidae</taxon>
        <taxon>Daphnia</taxon>
    </lineage>
</organism>
<accession>E9H4C5</accession>
<dbReference type="EMBL" id="GL732591">
    <property type="protein sequence ID" value="EFX73423.1"/>
    <property type="molecule type" value="Genomic_DNA"/>
</dbReference>
<gene>
    <name evidence="1" type="ORF">DAPPUDRAFT_253216</name>
</gene>
<dbReference type="KEGG" id="dpx:DAPPUDRAFT_253216"/>
<proteinExistence type="predicted"/>
<dbReference type="PhylomeDB" id="E9H4C5"/>
<dbReference type="AlphaFoldDB" id="E9H4C5"/>
<dbReference type="HOGENOM" id="CLU_2374920_0_0_1"/>
<name>E9H4C5_DAPPU</name>
<sequence>MLAITETWAKSAEDGDDLLKRACPPGYLFVHSARCTGRGGGVAIVNRDTFRSFDSEAVKAAGDCTSFELTGMMLCVNSVSIDLLVIYRPPLNCIN</sequence>
<protein>
    <submittedName>
        <fullName evidence="1">Uncharacterized protein</fullName>
    </submittedName>
</protein>